<comment type="caution">
    <text evidence="1">The sequence shown here is derived from an EMBL/GenBank/DDBJ whole genome shotgun (WGS) entry which is preliminary data.</text>
</comment>
<proteinExistence type="predicted"/>
<dbReference type="Proteomes" id="UP001055247">
    <property type="component" value="Unassembled WGS sequence"/>
</dbReference>
<evidence type="ECO:0000313" key="1">
    <source>
        <dbReference type="EMBL" id="GJD90533.1"/>
    </source>
</evidence>
<dbReference type="EMBL" id="BPQO01000019">
    <property type="protein sequence ID" value="GJD90533.1"/>
    <property type="molecule type" value="Genomic_DNA"/>
</dbReference>
<evidence type="ECO:0008006" key="3">
    <source>
        <dbReference type="Google" id="ProtNLM"/>
    </source>
</evidence>
<protein>
    <recommendedName>
        <fullName evidence="3">Transcriptional regulator</fullName>
    </recommendedName>
</protein>
<dbReference type="RefSeq" id="WP_156453842.1">
    <property type="nucleotide sequence ID" value="NZ_BPQO01000019.1"/>
</dbReference>
<sequence length="88" mass="9848">MEHVPDGDPLARPTSERTATLLAEIASILRVDPIIFLDGRIRESVGRDLAADDLVELLALFRSIDAPDVREAARGLIRTLRRDEDRED</sequence>
<reference evidence="1" key="2">
    <citation type="submission" date="2021-08" db="EMBL/GenBank/DDBJ databases">
        <authorList>
            <person name="Tani A."/>
            <person name="Ola A."/>
            <person name="Ogura Y."/>
            <person name="Katsura K."/>
            <person name="Hayashi T."/>
        </authorList>
    </citation>
    <scope>NUCLEOTIDE SEQUENCE</scope>
    <source>
        <strain evidence="1">DSM 16372</strain>
    </source>
</reference>
<accession>A0AAV4ZQJ0</accession>
<name>A0AAV4ZQJ0_9HYPH</name>
<evidence type="ECO:0000313" key="2">
    <source>
        <dbReference type="Proteomes" id="UP001055247"/>
    </source>
</evidence>
<dbReference type="AlphaFoldDB" id="A0AAV4ZQJ0"/>
<reference evidence="1" key="1">
    <citation type="journal article" date="2016" name="Front. Microbiol.">
        <title>Genome Sequence of the Piezophilic, Mesophilic Sulfate-Reducing Bacterium Desulfovibrio indicus J2T.</title>
        <authorList>
            <person name="Cao J."/>
            <person name="Maignien L."/>
            <person name="Shao Z."/>
            <person name="Alain K."/>
            <person name="Jebbar M."/>
        </authorList>
    </citation>
    <scope>NUCLEOTIDE SEQUENCE</scope>
    <source>
        <strain evidence="1">DSM 16372</strain>
    </source>
</reference>
<gene>
    <name evidence="1" type="ORF">BHAOGJBA_4073</name>
</gene>
<organism evidence="1 2">
    <name type="scientific">Methylobacterium hispanicum</name>
    <dbReference type="NCBI Taxonomy" id="270350"/>
    <lineage>
        <taxon>Bacteria</taxon>
        <taxon>Pseudomonadati</taxon>
        <taxon>Pseudomonadota</taxon>
        <taxon>Alphaproteobacteria</taxon>
        <taxon>Hyphomicrobiales</taxon>
        <taxon>Methylobacteriaceae</taxon>
        <taxon>Methylobacterium</taxon>
    </lineage>
</organism>
<keyword evidence="2" id="KW-1185">Reference proteome</keyword>